<dbReference type="InterPro" id="IPR002611">
    <property type="entry name" value="IstB_ATP-bd"/>
</dbReference>
<gene>
    <name evidence="3" type="ORF">H7E68_05115</name>
</gene>
<dbReference type="PRINTS" id="PR00051">
    <property type="entry name" value="DNAA"/>
</dbReference>
<dbReference type="CDD" id="cd00009">
    <property type="entry name" value="AAA"/>
    <property type="match status" value="1"/>
</dbReference>
<dbReference type="RefSeq" id="WP_185163844.1">
    <property type="nucleotide sequence ID" value="NZ_JACKWY010000002.1"/>
</dbReference>
<name>A0A7X0SAK9_9CLOT</name>
<dbReference type="Pfam" id="PF01695">
    <property type="entry name" value="IstB_IS21"/>
    <property type="match status" value="1"/>
</dbReference>
<dbReference type="GO" id="GO:0006260">
    <property type="term" value="P:DNA replication"/>
    <property type="evidence" value="ECO:0007669"/>
    <property type="project" value="TreeGrafter"/>
</dbReference>
<dbReference type="SUPFAM" id="SSF52540">
    <property type="entry name" value="P-loop containing nucleoside triphosphate hydrolases"/>
    <property type="match status" value="1"/>
</dbReference>
<dbReference type="InterPro" id="IPR020591">
    <property type="entry name" value="Chromosome_initiator_DnaA-like"/>
</dbReference>
<keyword evidence="3" id="KW-0547">Nucleotide-binding</keyword>
<dbReference type="Proteomes" id="UP000585258">
    <property type="component" value="Unassembled WGS sequence"/>
</dbReference>
<dbReference type="InterPro" id="IPR003593">
    <property type="entry name" value="AAA+_ATPase"/>
</dbReference>
<evidence type="ECO:0000313" key="4">
    <source>
        <dbReference type="Proteomes" id="UP000585258"/>
    </source>
</evidence>
<accession>A0A7X0SAK9</accession>
<feature type="region of interest" description="Disordered" evidence="1">
    <location>
        <begin position="1"/>
        <end position="27"/>
    </location>
</feature>
<dbReference type="SMART" id="SM00382">
    <property type="entry name" value="AAA"/>
    <property type="match status" value="1"/>
</dbReference>
<feature type="domain" description="AAA+ ATPase" evidence="2">
    <location>
        <begin position="118"/>
        <end position="254"/>
    </location>
</feature>
<dbReference type="EMBL" id="JACKWY010000002">
    <property type="protein sequence ID" value="MBB6714118.1"/>
    <property type="molecule type" value="Genomic_DNA"/>
</dbReference>
<sequence length="262" mass="30673">MERKRKQADGAKEATRVTDHLQQRKENGQSENFSRHCKLCDDTSWIEVRVDKRTCAYRCECYTKSQSDKNDGWKEAGLTLESSKLNFKNFEPWNPKILDMKDMATKYYQAFDKIKNTRQNSIILCGNSGCGKTHLCIAIANNLMKKKKKVIYMPYRDVIISIKQNMLDAEAYSITLNKYKKVEVLLIDDLFKGQITKSDVNIMFEIINYRYMNNLPMIISTELTIKKLIDIDEAVASRIYEMIKDYTVEILGMENNYRFKDI</sequence>
<evidence type="ECO:0000259" key="2">
    <source>
        <dbReference type="SMART" id="SM00382"/>
    </source>
</evidence>
<organism evidence="3 4">
    <name type="scientific">Clostridium gasigenes</name>
    <dbReference type="NCBI Taxonomy" id="94869"/>
    <lineage>
        <taxon>Bacteria</taxon>
        <taxon>Bacillati</taxon>
        <taxon>Bacillota</taxon>
        <taxon>Clostridia</taxon>
        <taxon>Eubacteriales</taxon>
        <taxon>Clostridiaceae</taxon>
        <taxon>Clostridium</taxon>
    </lineage>
</organism>
<protein>
    <submittedName>
        <fullName evidence="3">ATP-binding protein</fullName>
    </submittedName>
</protein>
<evidence type="ECO:0000313" key="3">
    <source>
        <dbReference type="EMBL" id="MBB6714118.1"/>
    </source>
</evidence>
<proteinExistence type="predicted"/>
<dbReference type="GO" id="GO:0005524">
    <property type="term" value="F:ATP binding"/>
    <property type="evidence" value="ECO:0007669"/>
    <property type="project" value="UniProtKB-KW"/>
</dbReference>
<dbReference type="PANTHER" id="PTHR30050">
    <property type="entry name" value="CHROMOSOMAL REPLICATION INITIATOR PROTEIN DNAA"/>
    <property type="match status" value="1"/>
</dbReference>
<dbReference type="InterPro" id="IPR027417">
    <property type="entry name" value="P-loop_NTPase"/>
</dbReference>
<reference evidence="3 4" key="1">
    <citation type="submission" date="2020-08" db="EMBL/GenBank/DDBJ databases">
        <title>Clostridia isolated from Swiss meat.</title>
        <authorList>
            <person name="Wambui J."/>
            <person name="Stevens M.J.A."/>
            <person name="Stephan R."/>
        </authorList>
    </citation>
    <scope>NUCLEOTIDE SEQUENCE [LARGE SCALE GENOMIC DNA]</scope>
    <source>
        <strain evidence="3 4">CM001</strain>
    </source>
</reference>
<dbReference type="Gene3D" id="3.40.50.300">
    <property type="entry name" value="P-loop containing nucleotide triphosphate hydrolases"/>
    <property type="match status" value="1"/>
</dbReference>
<evidence type="ECO:0000256" key="1">
    <source>
        <dbReference type="SAM" id="MobiDB-lite"/>
    </source>
</evidence>
<comment type="caution">
    <text evidence="3">The sequence shown here is derived from an EMBL/GenBank/DDBJ whole genome shotgun (WGS) entry which is preliminary data.</text>
</comment>
<keyword evidence="3" id="KW-0067">ATP-binding</keyword>
<dbReference type="AlphaFoldDB" id="A0A7X0SAK9"/>
<dbReference type="PANTHER" id="PTHR30050:SF10">
    <property type="entry name" value="PHAGE-LIKE ELEMENT PBSX PROTEIN XKDC"/>
    <property type="match status" value="1"/>
</dbReference>